<protein>
    <submittedName>
        <fullName evidence="2">Response regulator</fullName>
    </submittedName>
</protein>
<evidence type="ECO:0000259" key="1">
    <source>
        <dbReference type="SMART" id="SM00448"/>
    </source>
</evidence>
<dbReference type="Proteomes" id="UP000825066">
    <property type="component" value="Chromosome"/>
</dbReference>
<gene>
    <name evidence="2" type="ORF">STNY_R23870</name>
</gene>
<organism evidence="2 3">
    <name type="scientific">Stenotrophomonas pavanii</name>
    <dbReference type="NCBI Taxonomy" id="487698"/>
    <lineage>
        <taxon>Bacteria</taxon>
        <taxon>Pseudomonadati</taxon>
        <taxon>Pseudomonadota</taxon>
        <taxon>Gammaproteobacteria</taxon>
        <taxon>Lysobacterales</taxon>
        <taxon>Lysobacteraceae</taxon>
        <taxon>Stenotrophomonas</taxon>
    </lineage>
</organism>
<sequence length="141" mass="15067">MYRGARVVLEAGNKPEGLKGLRVLVAEDEFAIAMFLVDYLELKGAQVVGPAGDLQALGRLVDEHPIDVALLDINLGGELVYPLADRLAEAGTPFMLTSGYDDNLPSRFAGAPRCTKPYHIEALVQQLARLVARPQAAAGIA</sequence>
<accession>A0ABM7R279</accession>
<evidence type="ECO:0000313" key="3">
    <source>
        <dbReference type="Proteomes" id="UP000825066"/>
    </source>
</evidence>
<name>A0ABM7R279_9GAMM</name>
<keyword evidence="3" id="KW-1185">Reference proteome</keyword>
<dbReference type="SMART" id="SM00448">
    <property type="entry name" value="REC"/>
    <property type="match status" value="1"/>
</dbReference>
<feature type="domain" description="Response regulatory" evidence="1">
    <location>
        <begin position="21"/>
        <end position="127"/>
    </location>
</feature>
<proteinExistence type="predicted"/>
<dbReference type="InterPro" id="IPR001789">
    <property type="entry name" value="Sig_transdc_resp-reg_receiver"/>
</dbReference>
<evidence type="ECO:0000313" key="2">
    <source>
        <dbReference type="EMBL" id="BCX44188.1"/>
    </source>
</evidence>
<dbReference type="EMBL" id="AP024684">
    <property type="protein sequence ID" value="BCX44188.1"/>
    <property type="molecule type" value="Genomic_DNA"/>
</dbReference>
<reference evidence="2 3" key="1">
    <citation type="submission" date="2021-05" db="EMBL/GenBank/DDBJ databases">
        <title>Complete Genome Sequence of Stenotrophomonas pavanii strain Y.</title>
        <authorList>
            <person name="Dohra H."/>
            <person name="Mohad Din A.R.J."/>
            <person name="Suzuki K."/>
            <person name="Fatma A."/>
            <person name="Honjyo M."/>
            <person name="Nishimura T."/>
            <person name="Moriuch R."/>
            <person name="Masuda K."/>
            <person name="Minoura A."/>
            <person name="Tashiro Y."/>
            <person name="Futamata H."/>
        </authorList>
    </citation>
    <scope>NUCLEOTIDE SEQUENCE [LARGE SCALE GENOMIC DNA]</scope>
    <source>
        <strain evidence="3">Y</strain>
    </source>
</reference>